<evidence type="ECO:0000313" key="1">
    <source>
        <dbReference type="EMBL" id="ERM97814.1"/>
    </source>
</evidence>
<dbReference type="HOGENOM" id="CLU_3093555_0_0_1"/>
<proteinExistence type="predicted"/>
<dbReference type="Proteomes" id="UP000017836">
    <property type="component" value="Unassembled WGS sequence"/>
</dbReference>
<evidence type="ECO:0000313" key="2">
    <source>
        <dbReference type="Proteomes" id="UP000017836"/>
    </source>
</evidence>
<dbReference type="EMBL" id="KI395822">
    <property type="protein sequence ID" value="ERM97814.1"/>
    <property type="molecule type" value="Genomic_DNA"/>
</dbReference>
<gene>
    <name evidence="1" type="ORF">AMTR_s00850p00009770</name>
</gene>
<keyword evidence="2" id="KW-1185">Reference proteome</keyword>
<organism evidence="1 2">
    <name type="scientific">Amborella trichopoda</name>
    <dbReference type="NCBI Taxonomy" id="13333"/>
    <lineage>
        <taxon>Eukaryota</taxon>
        <taxon>Viridiplantae</taxon>
        <taxon>Streptophyta</taxon>
        <taxon>Embryophyta</taxon>
        <taxon>Tracheophyta</taxon>
        <taxon>Spermatophyta</taxon>
        <taxon>Magnoliopsida</taxon>
        <taxon>Amborellales</taxon>
        <taxon>Amborellaceae</taxon>
        <taxon>Amborella</taxon>
    </lineage>
</organism>
<dbReference type="AlphaFoldDB" id="W1NSH5"/>
<feature type="non-terminal residue" evidence="1">
    <location>
        <position position="53"/>
    </location>
</feature>
<reference evidence="2" key="1">
    <citation type="journal article" date="2013" name="Science">
        <title>The Amborella genome and the evolution of flowering plants.</title>
        <authorList>
            <consortium name="Amborella Genome Project"/>
        </authorList>
    </citation>
    <scope>NUCLEOTIDE SEQUENCE [LARGE SCALE GENOMIC DNA]</scope>
</reference>
<protein>
    <submittedName>
        <fullName evidence="1">Uncharacterized protein</fullName>
    </submittedName>
</protein>
<accession>W1NSH5</accession>
<sequence length="53" mass="6260">MTINDFREIWSEFFLETWLAYFPDGHTMENTNIPVSIQFKEEAHGPNRSKARG</sequence>
<name>W1NSH5_AMBTC</name>